<evidence type="ECO:0000313" key="6">
    <source>
        <dbReference type="EMBL" id="CAG9999673.1"/>
    </source>
</evidence>
<feature type="compositionally biased region" description="Polar residues" evidence="4">
    <location>
        <begin position="93"/>
        <end position="109"/>
    </location>
</feature>
<feature type="compositionally biased region" description="Low complexity" evidence="4">
    <location>
        <begin position="118"/>
        <end position="129"/>
    </location>
</feature>
<feature type="region of interest" description="Disordered" evidence="4">
    <location>
        <begin position="340"/>
        <end position="384"/>
    </location>
</feature>
<dbReference type="PROSITE" id="PS00478">
    <property type="entry name" value="LIM_DOMAIN_1"/>
    <property type="match status" value="1"/>
</dbReference>
<dbReference type="SUPFAM" id="SSF57716">
    <property type="entry name" value="Glucocorticoid receptor-like (DNA-binding domain)"/>
    <property type="match status" value="1"/>
</dbReference>
<feature type="region of interest" description="Disordered" evidence="4">
    <location>
        <begin position="65"/>
        <end position="172"/>
    </location>
</feature>
<evidence type="ECO:0000259" key="5">
    <source>
        <dbReference type="PROSITE" id="PS50023"/>
    </source>
</evidence>
<dbReference type="AlphaFoldDB" id="A0A9N9UX73"/>
<dbReference type="OrthoDB" id="1112565at2759"/>
<feature type="region of interest" description="Disordered" evidence="4">
    <location>
        <begin position="618"/>
        <end position="728"/>
    </location>
</feature>
<dbReference type="PROSITE" id="PS50023">
    <property type="entry name" value="LIM_DOMAIN_2"/>
    <property type="match status" value="2"/>
</dbReference>
<feature type="region of interest" description="Disordered" evidence="4">
    <location>
        <begin position="453"/>
        <end position="472"/>
    </location>
</feature>
<sequence>MAALGRESVLLPTIKCSQCGAQVEISMMGEHICSPSEPAEKGTPIDMSDSTINFVLTRSQASPLLEKYDTMSRPPDPAPPTKLGRKPLPVNTGIANQLYAPSTTRSLDTTPIDPQERPSSSESLELPPSHNDALNSTWGSAKSTPTLGWGFGQKDGFTTEPIPSPGVPSAGFLERMNTIAPGPFDTERRPSLIEFPKTSKDSLSPVSINLERPDSGHGSRSSVSSDEHYDASVPPKSPMKTTYDGFGPPARTEGALTPPPLGNITRSETFPKASRSTDAPARTPSAPGTRNDRLSAQPEAHSRKPSMGPVTSRKPPPRKSLIQPASMNLASVDLAAEFGISNPYHTPSDSTSSGYSGFSRPSYASSQTSSAGYQAQGDASTDSNIDKLIGDVQMSMDSMQTKGLEVDTEAAPRSPSPISKSPRSLSPLDGPSPSSQNYRHDDASKGFSNFLMTPPIPTPIPAQRSNTHPQLSPEGSYFPPETPRFGTSPEQPLVSPRSRGNCKACSLAITGKSISSADGRLTGKYHKACFVCASCSEPFTSAEFYVLNDKPYCERHYHTLNGSLCATCDRGIEGHYIEDEASTKYHVGCFCCHDCGRSLSDGYFDIGGKQYCEQDALNRNRSQPPQPRNFGGRPPLNHNPYSQPSRHGPSPLGSPNEAPQPQQRPGFAAYGAAYTAYSPRGNGPSSSRPGYGPPAAMRSGPGMGLSPNGYGQGPPIMNKRSTRLGLMS</sequence>
<dbReference type="PANTHER" id="PTHR24216:SF65">
    <property type="entry name" value="PAXILLIN-LIKE PROTEIN 1"/>
    <property type="match status" value="1"/>
</dbReference>
<dbReference type="EMBL" id="CABFNO020001553">
    <property type="protein sequence ID" value="CAG9999673.1"/>
    <property type="molecule type" value="Genomic_DNA"/>
</dbReference>
<dbReference type="CDD" id="cd09397">
    <property type="entry name" value="LIM1_UF1"/>
    <property type="match status" value="1"/>
</dbReference>
<dbReference type="InterPro" id="IPR001781">
    <property type="entry name" value="Znf_LIM"/>
</dbReference>
<evidence type="ECO:0000256" key="3">
    <source>
        <dbReference type="PROSITE-ProRule" id="PRU00125"/>
    </source>
</evidence>
<keyword evidence="2 3" id="KW-0862">Zinc</keyword>
<evidence type="ECO:0000313" key="7">
    <source>
        <dbReference type="Proteomes" id="UP000754883"/>
    </source>
</evidence>
<dbReference type="CDD" id="cd08368">
    <property type="entry name" value="LIM"/>
    <property type="match status" value="1"/>
</dbReference>
<feature type="domain" description="LIM zinc-binding" evidence="5">
    <location>
        <begin position="564"/>
        <end position="622"/>
    </location>
</feature>
<reference evidence="6" key="1">
    <citation type="submission" date="2021-10" db="EMBL/GenBank/DDBJ databases">
        <authorList>
            <person name="Piombo E."/>
        </authorList>
    </citation>
    <scope>NUCLEOTIDE SEQUENCE</scope>
</reference>
<name>A0A9N9UX73_9HYPO</name>
<evidence type="ECO:0000256" key="2">
    <source>
        <dbReference type="ARBA" id="ARBA00022833"/>
    </source>
</evidence>
<evidence type="ECO:0000256" key="1">
    <source>
        <dbReference type="ARBA" id="ARBA00022723"/>
    </source>
</evidence>
<feature type="region of interest" description="Disordered" evidence="4">
    <location>
        <begin position="195"/>
        <end position="326"/>
    </location>
</feature>
<keyword evidence="7" id="KW-1185">Reference proteome</keyword>
<dbReference type="Gene3D" id="2.10.110.10">
    <property type="entry name" value="Cysteine Rich Protein"/>
    <property type="match status" value="2"/>
</dbReference>
<proteinExistence type="predicted"/>
<protein>
    <recommendedName>
        <fullName evidence="5">LIM zinc-binding domain-containing protein</fullName>
    </recommendedName>
</protein>
<feature type="compositionally biased region" description="Polar residues" evidence="4">
    <location>
        <begin position="132"/>
        <end position="146"/>
    </location>
</feature>
<comment type="caution">
    <text evidence="6">The sequence shown here is derived from an EMBL/GenBank/DDBJ whole genome shotgun (WGS) entry which is preliminary data.</text>
</comment>
<feature type="compositionally biased region" description="Low complexity" evidence="4">
    <location>
        <begin position="346"/>
        <end position="363"/>
    </location>
</feature>
<feature type="compositionally biased region" description="Polar residues" evidence="4">
    <location>
        <begin position="364"/>
        <end position="383"/>
    </location>
</feature>
<accession>A0A9N9UX73</accession>
<evidence type="ECO:0000256" key="4">
    <source>
        <dbReference type="SAM" id="MobiDB-lite"/>
    </source>
</evidence>
<feature type="compositionally biased region" description="Low complexity" evidence="4">
    <location>
        <begin position="412"/>
        <end position="435"/>
    </location>
</feature>
<keyword evidence="3" id="KW-0440">LIM domain</keyword>
<dbReference type="Pfam" id="PF00412">
    <property type="entry name" value="LIM"/>
    <property type="match status" value="2"/>
</dbReference>
<feature type="compositionally biased region" description="Low complexity" evidence="4">
    <location>
        <begin position="668"/>
        <end position="694"/>
    </location>
</feature>
<organism evidence="6 7">
    <name type="scientific">Clonostachys byssicola</name>
    <dbReference type="NCBI Taxonomy" id="160290"/>
    <lineage>
        <taxon>Eukaryota</taxon>
        <taxon>Fungi</taxon>
        <taxon>Dikarya</taxon>
        <taxon>Ascomycota</taxon>
        <taxon>Pezizomycotina</taxon>
        <taxon>Sordariomycetes</taxon>
        <taxon>Hypocreomycetidae</taxon>
        <taxon>Hypocreales</taxon>
        <taxon>Bionectriaceae</taxon>
        <taxon>Clonostachys</taxon>
    </lineage>
</organism>
<dbReference type="GO" id="GO:0046872">
    <property type="term" value="F:metal ion binding"/>
    <property type="evidence" value="ECO:0007669"/>
    <property type="project" value="UniProtKB-KW"/>
</dbReference>
<dbReference type="PANTHER" id="PTHR24216">
    <property type="entry name" value="PAXILLIN-RELATED"/>
    <property type="match status" value="1"/>
</dbReference>
<dbReference type="SMART" id="SM00132">
    <property type="entry name" value="LIM"/>
    <property type="match status" value="2"/>
</dbReference>
<dbReference type="GO" id="GO:0030695">
    <property type="term" value="F:GTPase regulator activity"/>
    <property type="evidence" value="ECO:0007669"/>
    <property type="project" value="UniProtKB-ARBA"/>
</dbReference>
<feature type="domain" description="LIM zinc-binding" evidence="5">
    <location>
        <begin position="500"/>
        <end position="563"/>
    </location>
</feature>
<dbReference type="Proteomes" id="UP000754883">
    <property type="component" value="Unassembled WGS sequence"/>
</dbReference>
<gene>
    <name evidence="6" type="ORF">CBYS24578_00002585</name>
</gene>
<dbReference type="FunFam" id="2.10.110.10:FF:000105">
    <property type="entry name" value="Similar to LIM domain-containing protein"/>
    <property type="match status" value="1"/>
</dbReference>
<keyword evidence="1 3" id="KW-0479">Metal-binding</keyword>
<feature type="region of interest" description="Disordered" evidence="4">
    <location>
        <begin position="402"/>
        <end position="448"/>
    </location>
</feature>